<protein>
    <submittedName>
        <fullName evidence="6">Ribosomal protein S20</fullName>
    </submittedName>
</protein>
<dbReference type="GO" id="GO:0005829">
    <property type="term" value="C:cytosol"/>
    <property type="evidence" value="ECO:0007669"/>
    <property type="project" value="TreeGrafter"/>
</dbReference>
<keyword evidence="3" id="KW-0694">RNA-binding</keyword>
<dbReference type="GO" id="GO:0006412">
    <property type="term" value="P:translation"/>
    <property type="evidence" value="ECO:0007669"/>
    <property type="project" value="InterPro"/>
</dbReference>
<sequence length="93" mass="10734">MNKNFSAIKRVQIAERNRLHNKYYKSSIKTLIKKTLQDRNEINVIDSKQANILVAQAYSKIDKAVKKGILAKNNAARKKSKLFKQLKFLKTDA</sequence>
<name>A0A2Z2L191_9FLOR</name>
<gene>
    <name evidence="6" type="primary">rps20</name>
</gene>
<dbReference type="AlphaFoldDB" id="A0A2Z2L191"/>
<dbReference type="NCBIfam" id="TIGR00029">
    <property type="entry name" value="S20"/>
    <property type="match status" value="1"/>
</dbReference>
<dbReference type="InterPro" id="IPR036510">
    <property type="entry name" value="Ribosomal_bS20_sf"/>
</dbReference>
<geneLocation type="plastid" evidence="6"/>
<dbReference type="GO" id="GO:0015935">
    <property type="term" value="C:small ribosomal subunit"/>
    <property type="evidence" value="ECO:0007669"/>
    <property type="project" value="TreeGrafter"/>
</dbReference>
<dbReference type="EMBL" id="KY212106">
    <property type="protein sequence ID" value="ASB29754.1"/>
    <property type="molecule type" value="Genomic_DNA"/>
</dbReference>
<organism evidence="6">
    <name type="scientific">Porolithon onkodes</name>
    <dbReference type="NCBI Taxonomy" id="231751"/>
    <lineage>
        <taxon>Eukaryota</taxon>
        <taxon>Rhodophyta</taxon>
        <taxon>Florideophyceae</taxon>
        <taxon>Corallinophycidae</taxon>
        <taxon>Corallinales</taxon>
        <taxon>Porolithaceae</taxon>
        <taxon>Porolithon</taxon>
    </lineage>
</organism>
<keyword evidence="5" id="KW-0687">Ribonucleoprotein</keyword>
<accession>A0A2Z2L191</accession>
<evidence type="ECO:0000256" key="3">
    <source>
        <dbReference type="ARBA" id="ARBA00022884"/>
    </source>
</evidence>
<dbReference type="HAMAP" id="MF_00500">
    <property type="entry name" value="Ribosomal_bS20"/>
    <property type="match status" value="1"/>
</dbReference>
<proteinExistence type="inferred from homology"/>
<dbReference type="Pfam" id="PF01649">
    <property type="entry name" value="Ribosomal_S20p"/>
    <property type="match status" value="1"/>
</dbReference>
<comment type="similarity">
    <text evidence="1">Belongs to the bacterial ribosomal protein bS20 family.</text>
</comment>
<dbReference type="PANTHER" id="PTHR33398">
    <property type="entry name" value="30S RIBOSOMAL PROTEIN S20"/>
    <property type="match status" value="1"/>
</dbReference>
<evidence type="ECO:0000256" key="5">
    <source>
        <dbReference type="ARBA" id="ARBA00023274"/>
    </source>
</evidence>
<evidence type="ECO:0000256" key="2">
    <source>
        <dbReference type="ARBA" id="ARBA00022730"/>
    </source>
</evidence>
<dbReference type="RefSeq" id="YP_009502153.1">
    <property type="nucleotide sequence ID" value="NC_038144.1"/>
</dbReference>
<keyword evidence="2" id="KW-0699">rRNA-binding</keyword>
<dbReference type="InterPro" id="IPR002583">
    <property type="entry name" value="Ribosomal_bS20"/>
</dbReference>
<dbReference type="PANTHER" id="PTHR33398:SF1">
    <property type="entry name" value="SMALL RIBOSOMAL SUBUNIT PROTEIN BS20C"/>
    <property type="match status" value="1"/>
</dbReference>
<evidence type="ECO:0000256" key="4">
    <source>
        <dbReference type="ARBA" id="ARBA00022980"/>
    </source>
</evidence>
<keyword evidence="4 6" id="KW-0689">Ribosomal protein</keyword>
<dbReference type="SUPFAM" id="SSF46992">
    <property type="entry name" value="Ribosomal protein S20"/>
    <property type="match status" value="1"/>
</dbReference>
<evidence type="ECO:0000256" key="1">
    <source>
        <dbReference type="ARBA" id="ARBA00007634"/>
    </source>
</evidence>
<keyword evidence="6" id="KW-0934">Plastid</keyword>
<reference evidence="6" key="1">
    <citation type="submission" date="2016-11" db="EMBL/GenBank/DDBJ databases">
        <title>Complete organellar and ribosomal genomic analysis of the lectotype specimen of the reef forming species Porolithon onkodes (Heydrich) Foslie.</title>
        <authorList>
            <person name="Hughey J.R."/>
            <person name="Gabrielson P.W."/>
        </authorList>
    </citation>
    <scope>NUCLEOTIDE SEQUENCE</scope>
</reference>
<dbReference type="GO" id="GO:0003735">
    <property type="term" value="F:structural constituent of ribosome"/>
    <property type="evidence" value="ECO:0007669"/>
    <property type="project" value="InterPro"/>
</dbReference>
<dbReference type="GeneID" id="37507676"/>
<dbReference type="GO" id="GO:0070181">
    <property type="term" value="F:small ribosomal subunit rRNA binding"/>
    <property type="evidence" value="ECO:0007669"/>
    <property type="project" value="TreeGrafter"/>
</dbReference>
<evidence type="ECO:0000313" key="6">
    <source>
        <dbReference type="EMBL" id="ASB29754.1"/>
    </source>
</evidence>
<dbReference type="Gene3D" id="1.20.58.110">
    <property type="entry name" value="Ribosomal protein S20"/>
    <property type="match status" value="1"/>
</dbReference>